<sequence length="42" mass="4893">MDLDLESKKLDLDHKGLDLWLVLEMALGPDKQLDLYDLNHDL</sequence>
<geneLocation type="mitochondrion" evidence="1"/>
<evidence type="ECO:0000313" key="1">
    <source>
        <dbReference type="EMBL" id="KUM48404.1"/>
    </source>
</evidence>
<comment type="caution">
    <text evidence="1">The sequence shown here is derived from an EMBL/GenBank/DDBJ whole genome shotgun (WGS) entry which is preliminary data.</text>
</comment>
<name>A0A101LZT8_PICGL</name>
<reference evidence="1" key="1">
    <citation type="journal article" date="2015" name="Genome Biol. Evol.">
        <title>Organellar Genomes of White Spruce (Picea glauca): Assembly and Annotation.</title>
        <authorList>
            <person name="Jackman S.D."/>
            <person name="Warren R.L."/>
            <person name="Gibb E.A."/>
            <person name="Vandervalk B.P."/>
            <person name="Mohamadi H."/>
            <person name="Chu J."/>
            <person name="Raymond A."/>
            <person name="Pleasance S."/>
            <person name="Coope R."/>
            <person name="Wildung M.R."/>
            <person name="Ritland C.E."/>
            <person name="Bousquet J."/>
            <person name="Jones S.J."/>
            <person name="Bohlmann J."/>
            <person name="Birol I."/>
        </authorList>
    </citation>
    <scope>NUCLEOTIDE SEQUENCE [LARGE SCALE GENOMIC DNA]</scope>
    <source>
        <tissue evidence="1">Flushing bud</tissue>
    </source>
</reference>
<organism evidence="1">
    <name type="scientific">Picea glauca</name>
    <name type="common">White spruce</name>
    <name type="synonym">Pinus glauca</name>
    <dbReference type="NCBI Taxonomy" id="3330"/>
    <lineage>
        <taxon>Eukaryota</taxon>
        <taxon>Viridiplantae</taxon>
        <taxon>Streptophyta</taxon>
        <taxon>Embryophyta</taxon>
        <taxon>Tracheophyta</taxon>
        <taxon>Spermatophyta</taxon>
        <taxon>Pinopsida</taxon>
        <taxon>Pinidae</taxon>
        <taxon>Conifers I</taxon>
        <taxon>Pinales</taxon>
        <taxon>Pinaceae</taxon>
        <taxon>Picea</taxon>
    </lineage>
</organism>
<dbReference type="EMBL" id="LKAM01000006">
    <property type="protein sequence ID" value="KUM48404.1"/>
    <property type="molecule type" value="Genomic_DNA"/>
</dbReference>
<accession>A0A101LZT8</accession>
<proteinExistence type="predicted"/>
<gene>
    <name evidence="1" type="ORF">ABT39_MTgene5404</name>
</gene>
<dbReference type="AlphaFoldDB" id="A0A101LZT8"/>
<protein>
    <submittedName>
        <fullName evidence="1">Uncharacterized protein</fullName>
    </submittedName>
</protein>
<keyword evidence="1" id="KW-0496">Mitochondrion</keyword>